<evidence type="ECO:0000259" key="1">
    <source>
        <dbReference type="Pfam" id="PF01936"/>
    </source>
</evidence>
<dbReference type="PANTHER" id="PTHR35458:SF8">
    <property type="entry name" value="SLR0650 PROTEIN"/>
    <property type="match status" value="1"/>
</dbReference>
<proteinExistence type="predicted"/>
<dbReference type="InterPro" id="IPR021139">
    <property type="entry name" value="NYN"/>
</dbReference>
<comment type="caution">
    <text evidence="2">The sequence shown here is derived from an EMBL/GenBank/DDBJ whole genome shotgun (WGS) entry which is preliminary data.</text>
</comment>
<protein>
    <submittedName>
        <fullName evidence="2">NYN domain-containing protein</fullName>
    </submittedName>
</protein>
<gene>
    <name evidence="2" type="ORF">IQ230_16635</name>
</gene>
<dbReference type="CDD" id="cd18722">
    <property type="entry name" value="PIN_NicB-like"/>
    <property type="match status" value="1"/>
</dbReference>
<dbReference type="Gene3D" id="3.40.50.1010">
    <property type="entry name" value="5'-nuclease"/>
    <property type="match status" value="1"/>
</dbReference>
<keyword evidence="3" id="KW-1185">Reference proteome</keyword>
<feature type="domain" description="NYN" evidence="1">
    <location>
        <begin position="19"/>
        <end position="190"/>
    </location>
</feature>
<dbReference type="PANTHER" id="PTHR35458">
    <property type="entry name" value="SLR0755 PROTEIN"/>
    <property type="match status" value="1"/>
</dbReference>
<name>A0ABR9UUL9_9CHRO</name>
<evidence type="ECO:0000313" key="2">
    <source>
        <dbReference type="EMBL" id="MBE9191949.1"/>
    </source>
</evidence>
<reference evidence="2 3" key="1">
    <citation type="submission" date="2020-10" db="EMBL/GenBank/DDBJ databases">
        <authorList>
            <person name="Castelo-Branco R."/>
            <person name="Eusebio N."/>
            <person name="Adriana R."/>
            <person name="Vieira A."/>
            <person name="Brugerolle De Fraissinette N."/>
            <person name="Rezende De Castro R."/>
            <person name="Schneider M.P."/>
            <person name="Vasconcelos V."/>
            <person name="Leao P.N."/>
        </authorList>
    </citation>
    <scope>NUCLEOTIDE SEQUENCE [LARGE SCALE GENOMIC DNA]</scope>
    <source>
        <strain evidence="2 3">LEGE 06123</strain>
    </source>
</reference>
<dbReference type="EMBL" id="JADEWN010000043">
    <property type="protein sequence ID" value="MBE9191949.1"/>
    <property type="molecule type" value="Genomic_DNA"/>
</dbReference>
<evidence type="ECO:0000313" key="3">
    <source>
        <dbReference type="Proteomes" id="UP000651156"/>
    </source>
</evidence>
<accession>A0ABR9UUL9</accession>
<dbReference type="Pfam" id="PF01936">
    <property type="entry name" value="NYN"/>
    <property type="match status" value="1"/>
</dbReference>
<sequence>MSWQALLLERISVLAKRSVVYIDGFNFYYGAVKDTPYKWLNLQKYFEILRQDDDIQKIWYFTAKVSGNQLERQETYFDALATLPIIEIVFGLYKLKELRCRIKECRYQGNKAYKVPEEKGTDVNIALQMLDDAYQNACDRMILVSGDSDLVPAVKLVKKRHPEIQITVYIPASHPKRGAATELRNVADKHKTLPTALLPKAQFPQSLTGTSGKTIYKPSSW</sequence>
<dbReference type="InterPro" id="IPR047140">
    <property type="entry name" value="LabA"/>
</dbReference>
<dbReference type="Proteomes" id="UP000651156">
    <property type="component" value="Unassembled WGS sequence"/>
</dbReference>
<organism evidence="2 3">
    <name type="scientific">Gloeocapsopsis crepidinum LEGE 06123</name>
    <dbReference type="NCBI Taxonomy" id="588587"/>
    <lineage>
        <taxon>Bacteria</taxon>
        <taxon>Bacillati</taxon>
        <taxon>Cyanobacteriota</taxon>
        <taxon>Cyanophyceae</taxon>
        <taxon>Oscillatoriophycideae</taxon>
        <taxon>Chroococcales</taxon>
        <taxon>Chroococcaceae</taxon>
        <taxon>Gloeocapsopsis</taxon>
    </lineage>
</organism>